<evidence type="ECO:0000313" key="2">
    <source>
        <dbReference type="EMBL" id="UOF00265.1"/>
    </source>
</evidence>
<name>A0ABY4CDJ5_9BACT</name>
<feature type="signal peptide" evidence="1">
    <location>
        <begin position="1"/>
        <end position="18"/>
    </location>
</feature>
<reference evidence="2" key="1">
    <citation type="submission" date="2022-03" db="EMBL/GenBank/DDBJ databases">
        <title>Genome Identification and Characterization of new species Bdellovibrio reynosense LBG001 sp. nov. from a Mexico soil sample.</title>
        <authorList>
            <person name="Camilli A."/>
            <person name="Ajao Y."/>
            <person name="Guo X."/>
        </authorList>
    </citation>
    <scope>NUCLEOTIDE SEQUENCE</scope>
    <source>
        <strain evidence="2">LBG001</strain>
    </source>
</reference>
<gene>
    <name evidence="2" type="ORF">MNR06_11190</name>
</gene>
<evidence type="ECO:0000313" key="3">
    <source>
        <dbReference type="Proteomes" id="UP000830116"/>
    </source>
</evidence>
<dbReference type="RefSeq" id="WP_243536049.1">
    <property type="nucleotide sequence ID" value="NZ_CP093442.1"/>
</dbReference>
<protein>
    <submittedName>
        <fullName evidence="2">DUF4430 domain-containing protein</fullName>
    </submittedName>
</protein>
<proteinExistence type="predicted"/>
<dbReference type="EMBL" id="CP093442">
    <property type="protein sequence ID" value="UOF00265.1"/>
    <property type="molecule type" value="Genomic_DNA"/>
</dbReference>
<feature type="chain" id="PRO_5045896541" evidence="1">
    <location>
        <begin position="19"/>
        <end position="150"/>
    </location>
</feature>
<keyword evidence="1" id="KW-0732">Signal</keyword>
<evidence type="ECO:0000256" key="1">
    <source>
        <dbReference type="SAM" id="SignalP"/>
    </source>
</evidence>
<keyword evidence="3" id="KW-1185">Reference proteome</keyword>
<sequence>MKSVVFLALSLFAFHAHAITWQVFGPCDTKPVHQGKTEVDLSKSLGTLTVEILTQNQIPFIGTESGFNSIINTPTGIDAMEIVSQTELRAYGWCYSLNGKVPDIMPDQVQLTSQKDHVTWFYAYTTNIKNHWQDDYCSPAYWIKAKQFCK</sequence>
<accession>A0ABY4CDJ5</accession>
<dbReference type="Proteomes" id="UP000830116">
    <property type="component" value="Chromosome"/>
</dbReference>
<organism evidence="2 3">
    <name type="scientific">Bdellovibrio reynosensis</name>
    <dbReference type="NCBI Taxonomy" id="2835041"/>
    <lineage>
        <taxon>Bacteria</taxon>
        <taxon>Pseudomonadati</taxon>
        <taxon>Bdellovibrionota</taxon>
        <taxon>Bdellovibrionia</taxon>
        <taxon>Bdellovibrionales</taxon>
        <taxon>Pseudobdellovibrionaceae</taxon>
        <taxon>Bdellovibrio</taxon>
    </lineage>
</organism>